<evidence type="ECO:0000259" key="1">
    <source>
        <dbReference type="PROSITE" id="PS50925"/>
    </source>
</evidence>
<comment type="caution">
    <text evidence="2">The sequence shown here is derived from an EMBL/GenBank/DDBJ whole genome shotgun (WGS) entry which is preliminary data.</text>
</comment>
<dbReference type="RefSeq" id="WP_386027747.1">
    <property type="nucleotide sequence ID" value="NZ_JBHUHX010000040.1"/>
</dbReference>
<keyword evidence="3" id="KW-1185">Reference proteome</keyword>
<proteinExistence type="predicted"/>
<dbReference type="SUPFAM" id="SSF54975">
    <property type="entry name" value="Acylphosphatase/BLUF domain-like"/>
    <property type="match status" value="1"/>
</dbReference>
<reference evidence="3" key="1">
    <citation type="journal article" date="2019" name="Int. J. Syst. Evol. Microbiol.">
        <title>The Global Catalogue of Microorganisms (GCM) 10K type strain sequencing project: providing services to taxonomists for standard genome sequencing and annotation.</title>
        <authorList>
            <consortium name="The Broad Institute Genomics Platform"/>
            <consortium name="The Broad Institute Genome Sequencing Center for Infectious Disease"/>
            <person name="Wu L."/>
            <person name="Ma J."/>
        </authorList>
    </citation>
    <scope>NUCLEOTIDE SEQUENCE [LARGE SCALE GENOMIC DNA]</scope>
    <source>
        <strain evidence="3">KACC 12597</strain>
    </source>
</reference>
<dbReference type="Gene3D" id="3.30.70.100">
    <property type="match status" value="1"/>
</dbReference>
<accession>A0ABW4YC03</accession>
<feature type="domain" description="BLUF" evidence="1">
    <location>
        <begin position="3"/>
        <end position="95"/>
    </location>
</feature>
<organism evidence="2 3">
    <name type="scientific">Thiorhodococcus fuscus</name>
    <dbReference type="NCBI Taxonomy" id="527200"/>
    <lineage>
        <taxon>Bacteria</taxon>
        <taxon>Pseudomonadati</taxon>
        <taxon>Pseudomonadota</taxon>
        <taxon>Gammaproteobacteria</taxon>
        <taxon>Chromatiales</taxon>
        <taxon>Chromatiaceae</taxon>
        <taxon>Thiorhodococcus</taxon>
    </lineage>
</organism>
<evidence type="ECO:0000313" key="2">
    <source>
        <dbReference type="EMBL" id="MFD2113074.1"/>
    </source>
</evidence>
<dbReference type="Proteomes" id="UP001597337">
    <property type="component" value="Unassembled WGS sequence"/>
</dbReference>
<dbReference type="SMART" id="SM01034">
    <property type="entry name" value="BLUF"/>
    <property type="match status" value="1"/>
</dbReference>
<protein>
    <submittedName>
        <fullName evidence="2">BLUF domain-containing protein</fullName>
    </submittedName>
</protein>
<dbReference type="InterPro" id="IPR036046">
    <property type="entry name" value="Acylphosphatase-like_dom_sf"/>
</dbReference>
<evidence type="ECO:0000313" key="3">
    <source>
        <dbReference type="Proteomes" id="UP001597337"/>
    </source>
</evidence>
<dbReference type="Pfam" id="PF04940">
    <property type="entry name" value="BLUF"/>
    <property type="match status" value="1"/>
</dbReference>
<dbReference type="InterPro" id="IPR007024">
    <property type="entry name" value="BLUF_domain"/>
</dbReference>
<dbReference type="PROSITE" id="PS50925">
    <property type="entry name" value="BLUF"/>
    <property type="match status" value="1"/>
</dbReference>
<sequence length="151" mass="17332">MENCRLIYRSTCRDGFIDNAQLRDLIAKSADNNRAAGITGMLILSGDQFLQVLEGPADAVNRLYAYIMADRRHKDLRLISYESIAERHFDDWGMSLVDLYDLPKPARDLLERKYSVRDGAILIPERLHEVYALLLDARFLCQGRPWEDGAD</sequence>
<dbReference type="EMBL" id="JBHUHX010000040">
    <property type="protein sequence ID" value="MFD2113074.1"/>
    <property type="molecule type" value="Genomic_DNA"/>
</dbReference>
<gene>
    <name evidence="2" type="ORF">ACFSJC_14580</name>
</gene>
<name>A0ABW4YC03_9GAMM</name>